<reference evidence="2 3" key="1">
    <citation type="journal article" date="2016" name="Front. Microbiol.">
        <title>Genomic Resource of Rice Seed Associated Bacteria.</title>
        <authorList>
            <person name="Midha S."/>
            <person name="Bansal K."/>
            <person name="Sharma S."/>
            <person name="Kumar N."/>
            <person name="Patil P.P."/>
            <person name="Chaudhry V."/>
            <person name="Patil P.B."/>
        </authorList>
    </citation>
    <scope>NUCLEOTIDE SEQUENCE [LARGE SCALE GENOMIC DNA]</scope>
    <source>
        <strain evidence="2 3">NS184</strain>
    </source>
</reference>
<evidence type="ECO:0000313" key="2">
    <source>
        <dbReference type="EMBL" id="KTR04391.1"/>
    </source>
</evidence>
<dbReference type="EMBL" id="LDQC01000068">
    <property type="protein sequence ID" value="KTR04391.1"/>
    <property type="molecule type" value="Genomic_DNA"/>
</dbReference>
<dbReference type="GO" id="GO:0004497">
    <property type="term" value="F:monooxygenase activity"/>
    <property type="evidence" value="ECO:0007669"/>
    <property type="project" value="UniProtKB-KW"/>
</dbReference>
<comment type="caution">
    <text evidence="2">The sequence shown here is derived from an EMBL/GenBank/DDBJ whole genome shotgun (WGS) entry which is preliminary data.</text>
</comment>
<dbReference type="AlphaFoldDB" id="A0A175RLV7"/>
<name>A0A175RLV7_9MICO</name>
<keyword evidence="2" id="KW-0560">Oxidoreductase</keyword>
<dbReference type="PATRIC" id="fig|33881.3.peg.2860"/>
<dbReference type="Pfam" id="PF03992">
    <property type="entry name" value="ABM"/>
    <property type="match status" value="1"/>
</dbReference>
<dbReference type="InterPro" id="IPR011008">
    <property type="entry name" value="Dimeric_a/b-barrel"/>
</dbReference>
<gene>
    <name evidence="2" type="ORF">NS184_12275</name>
</gene>
<protein>
    <submittedName>
        <fullName evidence="2">Monooxygenase</fullName>
    </submittedName>
</protein>
<dbReference type="SUPFAM" id="SSF54909">
    <property type="entry name" value="Dimeric alpha+beta barrel"/>
    <property type="match status" value="1"/>
</dbReference>
<dbReference type="PROSITE" id="PS51725">
    <property type="entry name" value="ABM"/>
    <property type="match status" value="1"/>
</dbReference>
<evidence type="ECO:0000259" key="1">
    <source>
        <dbReference type="PROSITE" id="PS51725"/>
    </source>
</evidence>
<sequence length="99" mass="10788">MTVLLEVQLRDDLPADHIETAIRATLAQTRAFAGNESLEVIVEDADPHHVVVVERWTTAADHAAYVAWRATPEGAARELGSVIAGPPTTRTFDRSITLD</sequence>
<proteinExistence type="predicted"/>
<dbReference type="Proteomes" id="UP000078252">
    <property type="component" value="Unassembled WGS sequence"/>
</dbReference>
<dbReference type="Gene3D" id="3.30.70.100">
    <property type="match status" value="1"/>
</dbReference>
<dbReference type="InterPro" id="IPR007138">
    <property type="entry name" value="ABM_dom"/>
</dbReference>
<keyword evidence="2" id="KW-0503">Monooxygenase</keyword>
<dbReference type="STRING" id="33881.NS184_12275"/>
<feature type="domain" description="ABM" evidence="1">
    <location>
        <begin position="1"/>
        <end position="92"/>
    </location>
</feature>
<accession>A0A175RLV7</accession>
<organism evidence="2 3">
    <name type="scientific">Curtobacterium luteum</name>
    <dbReference type="NCBI Taxonomy" id="33881"/>
    <lineage>
        <taxon>Bacteria</taxon>
        <taxon>Bacillati</taxon>
        <taxon>Actinomycetota</taxon>
        <taxon>Actinomycetes</taxon>
        <taxon>Micrococcales</taxon>
        <taxon>Microbacteriaceae</taxon>
        <taxon>Curtobacterium</taxon>
    </lineage>
</organism>
<dbReference type="RefSeq" id="WP_242863045.1">
    <property type="nucleotide sequence ID" value="NZ_LDQC01000068.1"/>
</dbReference>
<evidence type="ECO:0000313" key="3">
    <source>
        <dbReference type="Proteomes" id="UP000078252"/>
    </source>
</evidence>